<dbReference type="InterPro" id="IPR013783">
    <property type="entry name" value="Ig-like_fold"/>
</dbReference>
<dbReference type="AlphaFoldDB" id="A2GEJ2"/>
<dbReference type="eggNOG" id="ENOG502QPW3">
    <property type="taxonomic scope" value="Eukaryota"/>
</dbReference>
<dbReference type="Pfam" id="PF21348">
    <property type="entry name" value="RGL11_C"/>
    <property type="match status" value="1"/>
</dbReference>
<proteinExistence type="predicted"/>
<dbReference type="OrthoDB" id="9976233at2759"/>
<dbReference type="PANTHER" id="PTHR43118">
    <property type="entry name" value="RHAMNOGALACTURONAN LYASE (EUROFUNG)"/>
    <property type="match status" value="1"/>
</dbReference>
<evidence type="ECO:0000313" key="5">
    <source>
        <dbReference type="EMBL" id="EAX84425.1"/>
    </source>
</evidence>
<dbReference type="Pfam" id="PF18370">
    <property type="entry name" value="RGI_lyase"/>
    <property type="match status" value="1"/>
</dbReference>
<reference evidence="5" key="2">
    <citation type="journal article" date="2007" name="Science">
        <title>Draft genome sequence of the sexually transmitted pathogen Trichomonas vaginalis.</title>
        <authorList>
            <person name="Carlton J.M."/>
            <person name="Hirt R.P."/>
            <person name="Silva J.C."/>
            <person name="Delcher A.L."/>
            <person name="Schatz M."/>
            <person name="Zhao Q."/>
            <person name="Wortman J.R."/>
            <person name="Bidwell S.L."/>
            <person name="Alsmark U.C.M."/>
            <person name="Besteiro S."/>
            <person name="Sicheritz-Ponten T."/>
            <person name="Noel C.J."/>
            <person name="Dacks J.B."/>
            <person name="Foster P.G."/>
            <person name="Simillion C."/>
            <person name="Van de Peer Y."/>
            <person name="Miranda-Saavedra D."/>
            <person name="Barton G.J."/>
            <person name="Westrop G.D."/>
            <person name="Mueller S."/>
            <person name="Dessi D."/>
            <person name="Fiori P.L."/>
            <person name="Ren Q."/>
            <person name="Paulsen I."/>
            <person name="Zhang H."/>
            <person name="Bastida-Corcuera F.D."/>
            <person name="Simoes-Barbosa A."/>
            <person name="Brown M.T."/>
            <person name="Hayes R.D."/>
            <person name="Mukherjee M."/>
            <person name="Okumura C.Y."/>
            <person name="Schneider R."/>
            <person name="Smith A.J."/>
            <person name="Vanacova S."/>
            <person name="Villalvazo M."/>
            <person name="Haas B.J."/>
            <person name="Pertea M."/>
            <person name="Feldblyum T.V."/>
            <person name="Utterback T.R."/>
            <person name="Shu C.L."/>
            <person name="Osoegawa K."/>
            <person name="de Jong P.J."/>
            <person name="Hrdy I."/>
            <person name="Horvathova L."/>
            <person name="Zubacova Z."/>
            <person name="Dolezal P."/>
            <person name="Malik S.B."/>
            <person name="Logsdon J.M. Jr."/>
            <person name="Henze K."/>
            <person name="Gupta A."/>
            <person name="Wang C.C."/>
            <person name="Dunne R.L."/>
            <person name="Upcroft J.A."/>
            <person name="Upcroft P."/>
            <person name="White O."/>
            <person name="Salzberg S.L."/>
            <person name="Tang P."/>
            <person name="Chiu C.-H."/>
            <person name="Lee Y.-S."/>
            <person name="Embley T.M."/>
            <person name="Coombs G.H."/>
            <person name="Mottram J.C."/>
            <person name="Tachezy J."/>
            <person name="Fraser-Liggett C.M."/>
            <person name="Johnson P.J."/>
        </authorList>
    </citation>
    <scope>NUCLEOTIDE SEQUENCE [LARGE SCALE GENOMIC DNA]</scope>
    <source>
        <strain evidence="5">G3</strain>
    </source>
</reference>
<name>A2GEJ2_TRIV3</name>
<organism evidence="5 6">
    <name type="scientific">Trichomonas vaginalis (strain ATCC PRA-98 / G3)</name>
    <dbReference type="NCBI Taxonomy" id="412133"/>
    <lineage>
        <taxon>Eukaryota</taxon>
        <taxon>Metamonada</taxon>
        <taxon>Parabasalia</taxon>
        <taxon>Trichomonadida</taxon>
        <taxon>Trichomonadidae</taxon>
        <taxon>Trichomonas</taxon>
    </lineage>
</organism>
<keyword evidence="6" id="KW-1185">Reference proteome</keyword>
<evidence type="ECO:0000259" key="3">
    <source>
        <dbReference type="Pfam" id="PF18370"/>
    </source>
</evidence>
<dbReference type="STRING" id="5722.A2GEJ2"/>
<dbReference type="VEuPathDB" id="TrichDB:TVAGG3_0515140"/>
<feature type="domain" description="Rhamnogalacturonan lyase family 11 C-terminal" evidence="4">
    <location>
        <begin position="138"/>
        <end position="592"/>
    </location>
</feature>
<feature type="compositionally biased region" description="Low complexity" evidence="1">
    <location>
        <begin position="613"/>
        <end position="642"/>
    </location>
</feature>
<dbReference type="KEGG" id="tva:4742058"/>
<dbReference type="EMBL" id="DS115370">
    <property type="protein sequence ID" value="EAX84425.1"/>
    <property type="molecule type" value="Genomic_DNA"/>
</dbReference>
<dbReference type="InterPro" id="IPR028994">
    <property type="entry name" value="Integrin_alpha_N"/>
</dbReference>
<keyword evidence="2" id="KW-1133">Transmembrane helix</keyword>
<feature type="domain" description="Rhamnogalacturonan I lyase beta-sheet" evidence="3">
    <location>
        <begin position="23"/>
        <end position="109"/>
    </location>
</feature>
<dbReference type="InterPro" id="IPR034641">
    <property type="entry name" value="RGL11"/>
</dbReference>
<dbReference type="PANTHER" id="PTHR43118:SF1">
    <property type="entry name" value="RHAMNOGALACTURONAN LYASE (EUROFUNG)"/>
    <property type="match status" value="1"/>
</dbReference>
<dbReference type="SUPFAM" id="SSF69318">
    <property type="entry name" value="Integrin alpha N-terminal domain"/>
    <property type="match status" value="1"/>
</dbReference>
<evidence type="ECO:0000256" key="2">
    <source>
        <dbReference type="SAM" id="Phobius"/>
    </source>
</evidence>
<dbReference type="InterPro" id="IPR041624">
    <property type="entry name" value="RGI_lyase"/>
</dbReference>
<dbReference type="SMR" id="A2GEJ2"/>
<evidence type="ECO:0000256" key="1">
    <source>
        <dbReference type="SAM" id="MobiDB-lite"/>
    </source>
</evidence>
<feature type="region of interest" description="Disordered" evidence="1">
    <location>
        <begin position="610"/>
        <end position="642"/>
    </location>
</feature>
<dbReference type="Proteomes" id="UP000001542">
    <property type="component" value="Unassembled WGS sequence"/>
</dbReference>
<keyword evidence="2" id="KW-0472">Membrane</keyword>
<evidence type="ECO:0000259" key="4">
    <source>
        <dbReference type="Pfam" id="PF21348"/>
    </source>
</evidence>
<accession>A2GEJ2</accession>
<reference evidence="5" key="1">
    <citation type="submission" date="2006-10" db="EMBL/GenBank/DDBJ databases">
        <authorList>
            <person name="Amadeo P."/>
            <person name="Zhao Q."/>
            <person name="Wortman J."/>
            <person name="Fraser-Liggett C."/>
            <person name="Carlton J."/>
        </authorList>
    </citation>
    <scope>NUCLEOTIDE SEQUENCE</scope>
    <source>
        <strain evidence="5">G3</strain>
    </source>
</reference>
<sequence>MLTFLSILKNSYGYDTTKISKYSENLNRGVVAVRAGNGISFISWRFLITDDDSIAFNVYRIDENSTTVKLNSNPITDVTHFYDKNHNKSKSYKYFVGSIINDVEVENSSFFELPANTADIPCIRIPIHNGTQFRTVWVGDLDGDRNLDFVLVRDRDEIQTVEAYLHNGTYLWTLNLGHNSINKDRIKPGATTINVGQVDGLSVYDLNGDGKAEVYIRIANNFTFGDGYVFIHDNDVDQWIACIDGLTGKLKQKVKLPNFKPEYGSVSAQFGVGWATLEKPALFAATKNRITGGKRFFNIYSAFSFINGVFGLDWNFTDSFDNDDSTYHNGHHFRLADVDYDGIDEFHEIGFTLNGNGTLRYNLGKSNIRHGDRFYVSKFNKEDTTMSGYGIQQNNPDLIDEYAYNASTGEMKWIHYGTYVHDLGRGNAGDFDPSKPGYEVYSFDGLYNEKTNDLLVENFTDFLWPANNLYWEGTLSPSTINRGLVIKFDAENNKSIRYLTSTTLFNNKYGTDLKYDDDGDYPLFHGDILGDWREEFIMAASNWSEIVIFTTNLDTNLKMTTLWHDPGMRASMTINGYKQSHMPLVYLGNETNLKENRDFLKKYHKLRAEKPEIPTSEPSSSSPSTPPTNQTNISESNTSSSGKSKTTVAIVVSLVIIALIAVAAFFVVRFIINKRSNNDNITETALIV</sequence>
<feature type="transmembrane region" description="Helical" evidence="2">
    <location>
        <begin position="648"/>
        <end position="672"/>
    </location>
</feature>
<evidence type="ECO:0000313" key="6">
    <source>
        <dbReference type="Proteomes" id="UP000001542"/>
    </source>
</evidence>
<keyword evidence="2" id="KW-0812">Transmembrane</keyword>
<dbReference type="InterPro" id="IPR049366">
    <property type="entry name" value="RGL11_C"/>
</dbReference>
<gene>
    <name evidence="5" type="ORF">TVAG_454290</name>
</gene>
<dbReference type="InParanoid" id="A2GEJ2"/>
<dbReference type="Gene3D" id="2.60.40.10">
    <property type="entry name" value="Immunoglobulins"/>
    <property type="match status" value="1"/>
</dbReference>
<protein>
    <submittedName>
        <fullName evidence="5">FG-GAP repeat family protein</fullName>
    </submittedName>
</protein>
<dbReference type="VEuPathDB" id="TrichDB:TVAG_454290"/>